<feature type="region of interest" description="Disordered" evidence="1">
    <location>
        <begin position="164"/>
        <end position="210"/>
    </location>
</feature>
<evidence type="ECO:0000313" key="4">
    <source>
        <dbReference type="Proteomes" id="UP000598146"/>
    </source>
</evidence>
<evidence type="ECO:0000256" key="2">
    <source>
        <dbReference type="SAM" id="Phobius"/>
    </source>
</evidence>
<dbReference type="EMBL" id="JADQTO010000014">
    <property type="protein sequence ID" value="MBG0565355.1"/>
    <property type="molecule type" value="Genomic_DNA"/>
</dbReference>
<sequence>MSAVGSLLTLAGVIVGAVLSYVFARMGESRRERWALGREWRERRLQIYGAYLADVKRIRMLAQRIAADVGLDDQAPSLSRADGVDLLDEADMARGNTFELLALIASQDLVKAAGALNDAVWDLEWFARGRLDDTDIEGWHSRMRNYFQALNVFHKHARHELGVTGELSPREAQGSPRVRYERERQTRNQQGNPSAIPEAPSAPAGGRVPE</sequence>
<accession>A0A931C8G8</accession>
<name>A0A931C8G8_9ACTN</name>
<keyword evidence="2" id="KW-0812">Transmembrane</keyword>
<evidence type="ECO:0008006" key="5">
    <source>
        <dbReference type="Google" id="ProtNLM"/>
    </source>
</evidence>
<proteinExistence type="predicted"/>
<dbReference type="Proteomes" id="UP000598146">
    <property type="component" value="Unassembled WGS sequence"/>
</dbReference>
<feature type="compositionally biased region" description="Low complexity" evidence="1">
    <location>
        <begin position="193"/>
        <end position="204"/>
    </location>
</feature>
<protein>
    <recommendedName>
        <fullName evidence="5">Secreted protein</fullName>
    </recommendedName>
</protein>
<evidence type="ECO:0000313" key="3">
    <source>
        <dbReference type="EMBL" id="MBG0565355.1"/>
    </source>
</evidence>
<dbReference type="AlphaFoldDB" id="A0A931C8G8"/>
<evidence type="ECO:0000256" key="1">
    <source>
        <dbReference type="SAM" id="MobiDB-lite"/>
    </source>
</evidence>
<gene>
    <name evidence="3" type="ORF">I4J89_28255</name>
</gene>
<keyword evidence="2" id="KW-0472">Membrane</keyword>
<reference evidence="3" key="1">
    <citation type="submission" date="2020-11" db="EMBL/GenBank/DDBJ databases">
        <title>Isolation and identification of active actinomycetes.</title>
        <authorList>
            <person name="Sun X."/>
        </authorList>
    </citation>
    <scope>NUCLEOTIDE SEQUENCE</scope>
    <source>
        <strain evidence="3">NEAU-A11</strain>
    </source>
</reference>
<organism evidence="3 4">
    <name type="scientific">Actinoplanes aureus</name>
    <dbReference type="NCBI Taxonomy" id="2792083"/>
    <lineage>
        <taxon>Bacteria</taxon>
        <taxon>Bacillati</taxon>
        <taxon>Actinomycetota</taxon>
        <taxon>Actinomycetes</taxon>
        <taxon>Micromonosporales</taxon>
        <taxon>Micromonosporaceae</taxon>
        <taxon>Actinoplanes</taxon>
    </lineage>
</organism>
<dbReference type="RefSeq" id="WP_196417113.1">
    <property type="nucleotide sequence ID" value="NZ_JADQTO010000014.1"/>
</dbReference>
<feature type="transmembrane region" description="Helical" evidence="2">
    <location>
        <begin position="6"/>
        <end position="24"/>
    </location>
</feature>
<keyword evidence="4" id="KW-1185">Reference proteome</keyword>
<keyword evidence="2" id="KW-1133">Transmembrane helix</keyword>
<comment type="caution">
    <text evidence="3">The sequence shown here is derived from an EMBL/GenBank/DDBJ whole genome shotgun (WGS) entry which is preliminary data.</text>
</comment>